<keyword evidence="4" id="KW-0479">Metal-binding</keyword>
<proteinExistence type="inferred from homology"/>
<evidence type="ECO:0000256" key="2">
    <source>
        <dbReference type="ARBA" id="ARBA00001946"/>
    </source>
</evidence>
<dbReference type="Pfam" id="PF00390">
    <property type="entry name" value="malic"/>
    <property type="match status" value="1"/>
</dbReference>
<name>A0A024G089_9STRA</name>
<sequence>MMIPASSRSRIIGLLRSTKQCKSLCKHTHTDTVLLRASFCSQHTVSPEDDAILESTEILKRIEKHVPPIKVGKHGIEIVHDPLYNKGTGFKLVERDRLGLRGLVPPRLLCMNTQLKKVYELLHAESDPLRKSLFLSDLQNRNETLFFRLLIDHIEEFAPLVYTPTVGQVCQKFGSMFRRTRGMYFSSEDRGQFGAMLHNWPCEDVQVIVVTDGSRILGLGDLGVNGMGIPIGKLALYTAAGGIDPRKVLPVMLDTGTNNETLLKDPYYFGMQHKRITGEDYWSFLDEFMTAVRYRWPQALVQFEDFSSDHAASVLNAYRLKQLCFNDDIQGTGATVLAGALSACARVDIPLKDQRIVILGAGSAGLGVATTLLQGMLREGLDADAARKRFHIVDKGGLIGGSRNTLASGQKYFASADLPDRISLLEVIKHVKPTMLLGLSAAKGAFTEDVIREMAQHVRHPIIFPLSNPTSVAECTAKQAYEWTDGRCLFASGSPFDPIEYNGKTYAVSQCNNMFIFPGVGLASVLSQASRVSDRMLYSAARALANCMTPDDIQRGQVFPSVKNIRQVSLKVAVAVMQSAMDDEVALNSPKIRRGATLITFGRPLHHATEKDRALKLLMKIATMLLPLLNVNLTQETFELESSAIDFLQQTADTLLLVAVVASVKVEQREAVSLIDDIADAFQQTETLPNDRNAHKLSEFTSCNGIWLFMQEASADSHINRIGFLYSDIGVLPSGIEARLLLIMSRVCHCVLAPFFGDCIDQLKVFGDRCLLAAEFQKEGKFNSKRLESPQLLCLMEGSVQSAEMTDSDTIQAFLHRSQSFPEKAQDSTWELFSDLNIYAISDLYGIKRRSKVLAALTESQKRPIFGDIRMDGPLCCILLEHLVAQHEEQAQEEWKSLLEQCYTQVACLAVRRYEGLMSASVIFSETLSSQSLSNSYEAHTLRQMHTNAMRLGKADIQCKISRDSVHYATCSKRFKDSVVLIFRSLCIENTKRSASSCIFLISQLYGDIEAETGRALQKLQNSVDRIPSSKLRSFEHGRFWHRYKLHLHRVLDAYECGAQGPMKTKVLAIFLHTHLYRHLLKVNEELDNISLRDRMEMEEKKNSLTYQLDQERSNQMRLEAQYTQVRDEMDASLAKKTAHFHVRYIAMDKKMVLKMLQVQKAALKSSLDNVECKFGIASNQRVLLEEAAFQAIQLPAKKALEVAKNQCRKEGYLIKQGRGRDLRNPLRSKAWKQRYFCLCNNTLSYAKTRDDYERGRLLGTICISGCHIEEAIDISDGFLILRPSGVAPLPYRVDTKPMTLKMQRNYNMRARSIDERDVWVRKLRQAATWSEHN</sequence>
<evidence type="ECO:0000313" key="9">
    <source>
        <dbReference type="Proteomes" id="UP000053237"/>
    </source>
</evidence>
<dbReference type="Pfam" id="PF03949">
    <property type="entry name" value="Malic_M"/>
    <property type="match status" value="1"/>
</dbReference>
<organism evidence="8 9">
    <name type="scientific">Albugo candida</name>
    <dbReference type="NCBI Taxonomy" id="65357"/>
    <lineage>
        <taxon>Eukaryota</taxon>
        <taxon>Sar</taxon>
        <taxon>Stramenopiles</taxon>
        <taxon>Oomycota</taxon>
        <taxon>Peronosporomycetes</taxon>
        <taxon>Albuginales</taxon>
        <taxon>Albuginaceae</taxon>
        <taxon>Albugo</taxon>
    </lineage>
</organism>
<dbReference type="InterPro" id="IPR037062">
    <property type="entry name" value="Malic_N_dom_sf"/>
</dbReference>
<protein>
    <recommendedName>
        <fullName evidence="7">PH domain-containing protein</fullName>
    </recommendedName>
</protein>
<dbReference type="Gene3D" id="2.30.29.30">
    <property type="entry name" value="Pleckstrin-homology domain (PH domain)/Phosphotyrosine-binding domain (PTB)"/>
    <property type="match status" value="1"/>
</dbReference>
<evidence type="ECO:0000259" key="7">
    <source>
        <dbReference type="PROSITE" id="PS50003"/>
    </source>
</evidence>
<dbReference type="OrthoDB" id="5365701at2759"/>
<reference evidence="8 9" key="1">
    <citation type="submission" date="2012-05" db="EMBL/GenBank/DDBJ databases">
        <title>Recombination and specialization in a pathogen metapopulation.</title>
        <authorList>
            <person name="Gardiner A."/>
            <person name="Kemen E."/>
            <person name="Schultz-Larsen T."/>
            <person name="MacLean D."/>
            <person name="Van Oosterhout C."/>
            <person name="Jones J.D.G."/>
        </authorList>
    </citation>
    <scope>NUCLEOTIDE SEQUENCE [LARGE SCALE GENOMIC DNA]</scope>
    <source>
        <strain evidence="8 9">Ac Nc2</strain>
    </source>
</reference>
<dbReference type="SUPFAM" id="SSF51735">
    <property type="entry name" value="NAD(P)-binding Rossmann-fold domains"/>
    <property type="match status" value="1"/>
</dbReference>
<dbReference type="Gene3D" id="3.40.50.720">
    <property type="entry name" value="NAD(P)-binding Rossmann-like Domain"/>
    <property type="match status" value="1"/>
</dbReference>
<dbReference type="PRINTS" id="PR00072">
    <property type="entry name" value="MALOXRDTASE"/>
</dbReference>
<dbReference type="EMBL" id="CAIX01000007">
    <property type="protein sequence ID" value="CCI40262.1"/>
    <property type="molecule type" value="Genomic_DNA"/>
</dbReference>
<dbReference type="InParanoid" id="A0A024G089"/>
<dbReference type="GO" id="GO:0004471">
    <property type="term" value="F:malate dehydrogenase (decarboxylating) (NAD+) activity"/>
    <property type="evidence" value="ECO:0007669"/>
    <property type="project" value="TreeGrafter"/>
</dbReference>
<evidence type="ECO:0000256" key="5">
    <source>
        <dbReference type="ARBA" id="ARBA00023002"/>
    </source>
</evidence>
<dbReference type="InterPro" id="IPR036291">
    <property type="entry name" value="NAD(P)-bd_dom_sf"/>
</dbReference>
<dbReference type="GO" id="GO:0006108">
    <property type="term" value="P:malate metabolic process"/>
    <property type="evidence" value="ECO:0007669"/>
    <property type="project" value="TreeGrafter"/>
</dbReference>
<dbReference type="InterPro" id="IPR001891">
    <property type="entry name" value="Malic_OxRdtase"/>
</dbReference>
<comment type="cofactor">
    <cofactor evidence="1">
        <name>Mn(2+)</name>
        <dbReference type="ChEBI" id="CHEBI:29035"/>
    </cofactor>
</comment>
<dbReference type="SMART" id="SM01274">
    <property type="entry name" value="malic"/>
    <property type="match status" value="1"/>
</dbReference>
<dbReference type="SUPFAM" id="SSF53223">
    <property type="entry name" value="Aminoacid dehydrogenase-like, N-terminal domain"/>
    <property type="match status" value="1"/>
</dbReference>
<dbReference type="SMART" id="SM00233">
    <property type="entry name" value="PH"/>
    <property type="match status" value="1"/>
</dbReference>
<dbReference type="NCBIfam" id="NF010052">
    <property type="entry name" value="PRK13529.1"/>
    <property type="match status" value="1"/>
</dbReference>
<gene>
    <name evidence="8" type="ORF">BN9_010460</name>
</gene>
<keyword evidence="6" id="KW-0175">Coiled coil</keyword>
<dbReference type="InterPro" id="IPR012301">
    <property type="entry name" value="Malic_N_dom"/>
</dbReference>
<dbReference type="FunFam" id="3.40.50.720:FF:000182">
    <property type="entry name" value="NAD-dependent malic enzyme"/>
    <property type="match status" value="1"/>
</dbReference>
<dbReference type="PANTHER" id="PTHR23406">
    <property type="entry name" value="MALIC ENZYME-RELATED"/>
    <property type="match status" value="1"/>
</dbReference>
<dbReference type="STRING" id="65357.A0A024G089"/>
<comment type="cofactor">
    <cofactor evidence="2">
        <name>Mg(2+)</name>
        <dbReference type="ChEBI" id="CHEBI:18420"/>
    </cofactor>
</comment>
<dbReference type="Pfam" id="PF00169">
    <property type="entry name" value="PH"/>
    <property type="match status" value="1"/>
</dbReference>
<dbReference type="GO" id="GO:0046872">
    <property type="term" value="F:metal ion binding"/>
    <property type="evidence" value="ECO:0007669"/>
    <property type="project" value="UniProtKB-KW"/>
</dbReference>
<accession>A0A024G089</accession>
<evidence type="ECO:0000256" key="4">
    <source>
        <dbReference type="ARBA" id="ARBA00022723"/>
    </source>
</evidence>
<dbReference type="InterPro" id="IPR046346">
    <property type="entry name" value="Aminoacid_DH-like_N_sf"/>
</dbReference>
<evidence type="ECO:0000256" key="1">
    <source>
        <dbReference type="ARBA" id="ARBA00001936"/>
    </source>
</evidence>
<comment type="similarity">
    <text evidence="3">Belongs to the malic enzymes family.</text>
</comment>
<dbReference type="Gene3D" id="3.40.50.10380">
    <property type="entry name" value="Malic enzyme, N-terminal domain"/>
    <property type="match status" value="1"/>
</dbReference>
<feature type="coiled-coil region" evidence="6">
    <location>
        <begin position="1095"/>
        <end position="1129"/>
    </location>
</feature>
<dbReference type="Proteomes" id="UP000053237">
    <property type="component" value="Unassembled WGS sequence"/>
</dbReference>
<keyword evidence="9" id="KW-1185">Reference proteome</keyword>
<evidence type="ECO:0000313" key="8">
    <source>
        <dbReference type="EMBL" id="CCI40262.1"/>
    </source>
</evidence>
<dbReference type="PROSITE" id="PS50003">
    <property type="entry name" value="PH_DOMAIN"/>
    <property type="match status" value="1"/>
</dbReference>
<feature type="domain" description="PH" evidence="7">
    <location>
        <begin position="1207"/>
        <end position="1329"/>
    </location>
</feature>
<dbReference type="InterPro" id="IPR001849">
    <property type="entry name" value="PH_domain"/>
</dbReference>
<evidence type="ECO:0000256" key="3">
    <source>
        <dbReference type="ARBA" id="ARBA00008785"/>
    </source>
</evidence>
<comment type="caution">
    <text evidence="8">The sequence shown here is derived from an EMBL/GenBank/DDBJ whole genome shotgun (WGS) entry which is preliminary data.</text>
</comment>
<dbReference type="PANTHER" id="PTHR23406:SF32">
    <property type="entry name" value="NADP-DEPENDENT MALIC ENZYME"/>
    <property type="match status" value="1"/>
</dbReference>
<dbReference type="GO" id="GO:0005739">
    <property type="term" value="C:mitochondrion"/>
    <property type="evidence" value="ECO:0007669"/>
    <property type="project" value="TreeGrafter"/>
</dbReference>
<dbReference type="InterPro" id="IPR012302">
    <property type="entry name" value="Malic_NAD-bd"/>
</dbReference>
<dbReference type="GO" id="GO:0051287">
    <property type="term" value="F:NAD binding"/>
    <property type="evidence" value="ECO:0007669"/>
    <property type="project" value="InterPro"/>
</dbReference>
<dbReference type="InterPro" id="IPR011993">
    <property type="entry name" value="PH-like_dom_sf"/>
</dbReference>
<keyword evidence="5" id="KW-0560">Oxidoreductase</keyword>
<evidence type="ECO:0000256" key="6">
    <source>
        <dbReference type="SAM" id="Coils"/>
    </source>
</evidence>
<dbReference type="SUPFAM" id="SSF50729">
    <property type="entry name" value="PH domain-like"/>
    <property type="match status" value="1"/>
</dbReference>
<dbReference type="SMART" id="SM00919">
    <property type="entry name" value="Malic_M"/>
    <property type="match status" value="1"/>
</dbReference>
<dbReference type="CDD" id="cd05312">
    <property type="entry name" value="NAD_bind_1_malic_enz"/>
    <property type="match status" value="1"/>
</dbReference>